<organism evidence="3 4">
    <name type="scientific">Lactobacillus pasteurii DSM 23907 = CRBIP 24.76</name>
    <dbReference type="NCBI Taxonomy" id="1423790"/>
    <lineage>
        <taxon>Bacteria</taxon>
        <taxon>Bacillati</taxon>
        <taxon>Bacillota</taxon>
        <taxon>Bacilli</taxon>
        <taxon>Lactobacillales</taxon>
        <taxon>Lactobacillaceae</taxon>
        <taxon>Lactobacillus</taxon>
    </lineage>
</organism>
<feature type="signal peptide" evidence="2">
    <location>
        <begin position="1"/>
        <end position="26"/>
    </location>
</feature>
<dbReference type="RefSeq" id="WP_009559613.1">
    <property type="nucleotide sequence ID" value="NZ_AYZN01000010.1"/>
</dbReference>
<proteinExistence type="predicted"/>
<dbReference type="Proteomes" id="UP000009311">
    <property type="component" value="Unassembled WGS sequence"/>
</dbReference>
<evidence type="ECO:0000256" key="1">
    <source>
        <dbReference type="SAM" id="MobiDB-lite"/>
    </source>
</evidence>
<dbReference type="OrthoDB" id="2329660at2"/>
<feature type="region of interest" description="Disordered" evidence="1">
    <location>
        <begin position="31"/>
        <end position="115"/>
    </location>
</feature>
<keyword evidence="4" id="KW-1185">Reference proteome</keyword>
<evidence type="ECO:0000313" key="4">
    <source>
        <dbReference type="Proteomes" id="UP000009311"/>
    </source>
</evidence>
<dbReference type="AlphaFoldDB" id="I7KL46"/>
<sequence length="626" mass="68628">MKKRWRLFSLLLLLMMVVGITSIANADESPVPAQVESSANQDEQDSSKATESSSDETDNNATDEAGEMEKVNDQNSKTAPEDSIADNKQTNDQNFPPVPDTSHTSPAVDPAPTQTVAWPTEFAIWTEGLREDGALDRNKYGFIINENHQIEEYADGSSKYLNFVILAHDEWTSSDKTQFYLVTKTGNSYSGQLLDSSRILVSKIEDYRRTSLWHVAVEMTGVDADTVQVCIFDDDVKYGFWKSNGVGDDKTYPYIISSPEIGWKDIEASTSTFSNKLLYAGVGGIVGVNGPKLQADKIASFDNAKLNDSLSATFSKQEVIGNQLLTSFRILTNPDNLLDTVIGLVPENDSVYGIPVRLTVEYPSNPVTVDFIYGGARSIKLALDTFAKEPIVTKDSLNPDYLDLVKDKLSPDLTYAWYYSNSTDPNHLTSVASQFSDIKNAKGKLGEDWMSIDAKSDFGKVISQTTASGNTIYLQMRIYYADGSLATLTNPIALQAEMALLEVPSVINFGTIQSGDVINGSNHPSVDSDQQLKVTIPASSKSTWQVTAQVPADGVFASLNAHLNIMGKDILPVPTILTRISSTGTTSYDLNSRLIFDSYNGHLAQSSYSETINWQLETETIPNVSQ</sequence>
<comment type="caution">
    <text evidence="3">The sequence shown here is derived from an EMBL/GenBank/DDBJ whole genome shotgun (WGS) entry which is preliminary data.</text>
</comment>
<evidence type="ECO:0000313" key="3">
    <source>
        <dbReference type="EMBL" id="CCI85064.1"/>
    </source>
</evidence>
<dbReference type="STRING" id="1423790.BN53_02995"/>
<feature type="compositionally biased region" description="Polar residues" evidence="1">
    <location>
        <begin position="35"/>
        <end position="52"/>
    </location>
</feature>
<keyword evidence="2" id="KW-0732">Signal</keyword>
<accession>I7KL46</accession>
<feature type="chain" id="PRO_5003711416" evidence="2">
    <location>
        <begin position="27"/>
        <end position="626"/>
    </location>
</feature>
<gene>
    <name evidence="3" type="ORF">BN53_02995</name>
</gene>
<evidence type="ECO:0000256" key="2">
    <source>
        <dbReference type="SAM" id="SignalP"/>
    </source>
</evidence>
<dbReference type="EMBL" id="CAKD01000017">
    <property type="protein sequence ID" value="CCI85064.1"/>
    <property type="molecule type" value="Genomic_DNA"/>
</dbReference>
<name>I7KL46_9LACO</name>
<reference evidence="3 4" key="1">
    <citation type="submission" date="2012-06" db="EMBL/GenBank/DDBJ databases">
        <title>Draft Genome Sequence of Lactobacillus pasteurii CRBIP 24.76T.</title>
        <authorList>
            <person name="Cousin S."/>
            <person name="Bouchier C."/>
            <person name="Loux V."/>
            <person name="Ma L."/>
            <person name="Creno S."/>
            <person name="Bizet C."/>
            <person name="Clermont D."/>
        </authorList>
    </citation>
    <scope>NUCLEOTIDE SEQUENCE [LARGE SCALE GENOMIC DNA]</scope>
    <source>
        <strain evidence="4">CRBIP 24.76T</strain>
    </source>
</reference>
<protein>
    <submittedName>
        <fullName evidence="3">Hypothetical secreted protein</fullName>
    </submittedName>
</protein>